<dbReference type="InterPro" id="IPR013083">
    <property type="entry name" value="Znf_RING/FYVE/PHD"/>
</dbReference>
<evidence type="ECO:0000256" key="3">
    <source>
        <dbReference type="ARBA" id="ARBA00022833"/>
    </source>
</evidence>
<keyword evidence="2 4" id="KW-0863">Zinc-finger</keyword>
<evidence type="ECO:0000256" key="4">
    <source>
        <dbReference type="PROSITE-ProRule" id="PRU00175"/>
    </source>
</evidence>
<evidence type="ECO:0000259" key="7">
    <source>
        <dbReference type="PROSITE" id="PS51382"/>
    </source>
</evidence>
<name>A0A2T9YVI7_9FUNG</name>
<dbReference type="InterPro" id="IPR018957">
    <property type="entry name" value="Znf_C3HC4_RING-type"/>
</dbReference>
<keyword evidence="3" id="KW-0862">Zinc</keyword>
<gene>
    <name evidence="8" type="ORF">BB559_002408</name>
</gene>
<evidence type="ECO:0000259" key="6">
    <source>
        <dbReference type="PROSITE" id="PS50089"/>
    </source>
</evidence>
<evidence type="ECO:0000256" key="2">
    <source>
        <dbReference type="ARBA" id="ARBA00022771"/>
    </source>
</evidence>
<feature type="domain" description="SPX" evidence="7">
    <location>
        <begin position="1"/>
        <end position="264"/>
    </location>
</feature>
<dbReference type="Pfam" id="PF00097">
    <property type="entry name" value="zf-C3HC4"/>
    <property type="match status" value="1"/>
</dbReference>
<dbReference type="AlphaFoldDB" id="A0A2T9YVI7"/>
<evidence type="ECO:0000256" key="5">
    <source>
        <dbReference type="SAM" id="MobiDB-lite"/>
    </source>
</evidence>
<feature type="compositionally biased region" description="Polar residues" evidence="5">
    <location>
        <begin position="58"/>
        <end position="69"/>
    </location>
</feature>
<organism evidence="8 9">
    <name type="scientific">Furculomyces boomerangus</name>
    <dbReference type="NCBI Taxonomy" id="61424"/>
    <lineage>
        <taxon>Eukaryota</taxon>
        <taxon>Fungi</taxon>
        <taxon>Fungi incertae sedis</taxon>
        <taxon>Zoopagomycota</taxon>
        <taxon>Kickxellomycotina</taxon>
        <taxon>Harpellomycetes</taxon>
        <taxon>Harpellales</taxon>
        <taxon>Harpellaceae</taxon>
        <taxon>Furculomyces</taxon>
    </lineage>
</organism>
<evidence type="ECO:0008006" key="10">
    <source>
        <dbReference type="Google" id="ProtNLM"/>
    </source>
</evidence>
<dbReference type="GO" id="GO:0008270">
    <property type="term" value="F:zinc ion binding"/>
    <property type="evidence" value="ECO:0007669"/>
    <property type="project" value="UniProtKB-KW"/>
</dbReference>
<dbReference type="Pfam" id="PF03105">
    <property type="entry name" value="SPX"/>
    <property type="match status" value="1"/>
</dbReference>
<reference evidence="8 9" key="1">
    <citation type="journal article" date="2018" name="MBio">
        <title>Comparative Genomics Reveals the Core Gene Toolbox for the Fungus-Insect Symbiosis.</title>
        <authorList>
            <person name="Wang Y."/>
            <person name="Stata M."/>
            <person name="Wang W."/>
            <person name="Stajich J.E."/>
            <person name="White M.M."/>
            <person name="Moncalvo J.M."/>
        </authorList>
    </citation>
    <scope>NUCLEOTIDE SEQUENCE [LARGE SCALE GENOMIC DNA]</scope>
    <source>
        <strain evidence="8 9">AUS-77-4</strain>
    </source>
</reference>
<dbReference type="PANTHER" id="PTHR23327:SF51">
    <property type="entry name" value="TRANSCRIPTIONAL REGULATOR OF YEAST FORM ADHERENCE 3"/>
    <property type="match status" value="1"/>
</dbReference>
<dbReference type="InterPro" id="IPR017907">
    <property type="entry name" value="Znf_RING_CS"/>
</dbReference>
<evidence type="ECO:0000313" key="9">
    <source>
        <dbReference type="Proteomes" id="UP000245699"/>
    </source>
</evidence>
<dbReference type="SUPFAM" id="SSF57850">
    <property type="entry name" value="RING/U-box"/>
    <property type="match status" value="1"/>
</dbReference>
<dbReference type="InterPro" id="IPR004331">
    <property type="entry name" value="SPX_dom"/>
</dbReference>
<comment type="caution">
    <text evidence="8">The sequence shown here is derived from an EMBL/GenBank/DDBJ whole genome shotgun (WGS) entry which is preliminary data.</text>
</comment>
<protein>
    <recommendedName>
        <fullName evidence="10">RING-type domain-containing protein</fullName>
    </recommendedName>
</protein>
<dbReference type="OrthoDB" id="5588846at2759"/>
<keyword evidence="1" id="KW-0479">Metal-binding</keyword>
<feature type="domain" description="RING-type" evidence="6">
    <location>
        <begin position="297"/>
        <end position="336"/>
    </location>
</feature>
<dbReference type="STRING" id="61424.A0A2T9YVI7"/>
<dbReference type="Proteomes" id="UP000245699">
    <property type="component" value="Unassembled WGS sequence"/>
</dbReference>
<dbReference type="PANTHER" id="PTHR23327">
    <property type="entry name" value="RING FINGER PROTEIN 127"/>
    <property type="match status" value="1"/>
</dbReference>
<evidence type="ECO:0000313" key="8">
    <source>
        <dbReference type="EMBL" id="PVU96360.1"/>
    </source>
</evidence>
<dbReference type="PROSITE" id="PS00518">
    <property type="entry name" value="ZF_RING_1"/>
    <property type="match status" value="1"/>
</dbReference>
<keyword evidence="9" id="KW-1185">Reference proteome</keyword>
<evidence type="ECO:0000256" key="1">
    <source>
        <dbReference type="ARBA" id="ARBA00022723"/>
    </source>
</evidence>
<dbReference type="SMART" id="SM00184">
    <property type="entry name" value="RING"/>
    <property type="match status" value="1"/>
</dbReference>
<dbReference type="EMBL" id="MBFT01000150">
    <property type="protein sequence ID" value="PVU96360.1"/>
    <property type="molecule type" value="Genomic_DNA"/>
</dbReference>
<dbReference type="PROSITE" id="PS50089">
    <property type="entry name" value="ZF_RING_2"/>
    <property type="match status" value="1"/>
</dbReference>
<feature type="region of interest" description="Disordered" evidence="5">
    <location>
        <begin position="45"/>
        <end position="85"/>
    </location>
</feature>
<accession>A0A2T9YVI7</accession>
<proteinExistence type="predicted"/>
<sequence length="395" mass="46090">MKYSKYIQNNEHNFPLEWRSHLFPYKLLKKDINKITEDLETKNFNQLPSENAPESPLLNDSQILNTSDSNKSKKYPKTEPPNTFVESTPICELKDENGENLQAIVIDRDIIMEIKSQTLFFRQISKVLNEIETFEKDVENELFLKLEELSSDLLSVTSPFDKDLGTWRNIFSIYLDSTFFEKNNRKHLTIDWVNSANNAHKRFTKTVGKFKSPKSVSVYKSFDKINKVIILLAFMGQMNYTATRKIIKKHDRRTGIRTKENYLKTMLSRESGLTLALISQLFNQFVSILPMIEDYECPVCFSVLINPIRLRCLHLICSHCMLYSRLNGNHDCPLCRHQNALLDASNADIDQALKNMLKLYFPKEIRNRRNEISKIQNDEMIAAHGLNRYPKCTIM</sequence>
<dbReference type="PROSITE" id="PS51382">
    <property type="entry name" value="SPX"/>
    <property type="match status" value="1"/>
</dbReference>
<dbReference type="InterPro" id="IPR001841">
    <property type="entry name" value="Znf_RING"/>
</dbReference>
<dbReference type="Gene3D" id="3.30.40.10">
    <property type="entry name" value="Zinc/RING finger domain, C3HC4 (zinc finger)"/>
    <property type="match status" value="1"/>
</dbReference>